<proteinExistence type="predicted"/>
<name>A0A370X7G9_9GAMM</name>
<keyword evidence="1" id="KW-0812">Transmembrane</keyword>
<dbReference type="AlphaFoldDB" id="A0A370X7G9"/>
<reference evidence="2 3" key="1">
    <citation type="submission" date="2018-07" db="EMBL/GenBank/DDBJ databases">
        <title>Dyella monticola sp. nov. and Dyella psychrodurans sp. nov. isolated from monsoon evergreen broad-leaved forest soil of Dinghu Mountain, China.</title>
        <authorList>
            <person name="Gao Z."/>
            <person name="Qiu L."/>
        </authorList>
    </citation>
    <scope>NUCLEOTIDE SEQUENCE [LARGE SCALE GENOMIC DNA]</scope>
    <source>
        <strain evidence="2 3">4MSK11</strain>
    </source>
</reference>
<evidence type="ECO:0000256" key="1">
    <source>
        <dbReference type="SAM" id="Phobius"/>
    </source>
</evidence>
<feature type="transmembrane region" description="Helical" evidence="1">
    <location>
        <begin position="15"/>
        <end position="35"/>
    </location>
</feature>
<protein>
    <submittedName>
        <fullName evidence="2">Uncharacterized protein</fullName>
    </submittedName>
</protein>
<dbReference type="Proteomes" id="UP000255334">
    <property type="component" value="Unassembled WGS sequence"/>
</dbReference>
<comment type="caution">
    <text evidence="2">The sequence shown here is derived from an EMBL/GenBank/DDBJ whole genome shotgun (WGS) entry which is preliminary data.</text>
</comment>
<feature type="transmembrane region" description="Helical" evidence="1">
    <location>
        <begin position="98"/>
        <end position="123"/>
    </location>
</feature>
<feature type="transmembrane region" description="Helical" evidence="1">
    <location>
        <begin position="198"/>
        <end position="218"/>
    </location>
</feature>
<feature type="transmembrane region" description="Helical" evidence="1">
    <location>
        <begin position="135"/>
        <end position="156"/>
    </location>
</feature>
<dbReference type="RefSeq" id="WP_115477946.1">
    <property type="nucleotide sequence ID" value="NZ_QRBF01000003.1"/>
</dbReference>
<keyword evidence="3" id="KW-1185">Reference proteome</keyword>
<dbReference type="EMBL" id="QRBF01000003">
    <property type="protein sequence ID" value="RDS84145.1"/>
    <property type="molecule type" value="Genomic_DNA"/>
</dbReference>
<gene>
    <name evidence="2" type="ORF">DWU99_10340</name>
</gene>
<accession>A0A370X7G9</accession>
<evidence type="ECO:0000313" key="2">
    <source>
        <dbReference type="EMBL" id="RDS84145.1"/>
    </source>
</evidence>
<keyword evidence="1" id="KW-1133">Transmembrane helix</keyword>
<evidence type="ECO:0000313" key="3">
    <source>
        <dbReference type="Proteomes" id="UP000255334"/>
    </source>
</evidence>
<feature type="transmembrane region" description="Helical" evidence="1">
    <location>
        <begin position="171"/>
        <end position="191"/>
    </location>
</feature>
<keyword evidence="1" id="KW-0472">Membrane</keyword>
<feature type="transmembrane region" description="Helical" evidence="1">
    <location>
        <begin position="56"/>
        <end position="78"/>
    </location>
</feature>
<organism evidence="2 3">
    <name type="scientific">Dyella psychrodurans</name>
    <dbReference type="NCBI Taxonomy" id="1927960"/>
    <lineage>
        <taxon>Bacteria</taxon>
        <taxon>Pseudomonadati</taxon>
        <taxon>Pseudomonadota</taxon>
        <taxon>Gammaproteobacteria</taxon>
        <taxon>Lysobacterales</taxon>
        <taxon>Rhodanobacteraceae</taxon>
        <taxon>Dyella</taxon>
    </lineage>
</organism>
<sequence>MFKLSSDNPIDVKSLWDVTKVFAVYGAFLTIWIIVKARLFQIGEVDAAGNLLNEPIATVSCGVLLIIGLVGVMAAYVLCPSGTRLRDVWLVRKWAVPTLNAGLSAGAIMIGFLAGSGLALLLLSHIGIAGHADGLYAIGLLKSALLVLMLVAGISLQSRNLFVESLQERKFMLLLVFAYCAFVLGSLWYLARDAFSHAFVGLLTACLLVAAAFVYRWAKGKKLDWLG</sequence>